<evidence type="ECO:0000256" key="7">
    <source>
        <dbReference type="ARBA" id="ARBA00023237"/>
    </source>
</evidence>
<dbReference type="Gene3D" id="2.60.40.1120">
    <property type="entry name" value="Carboxypeptidase-like, regulatory domain"/>
    <property type="match status" value="1"/>
</dbReference>
<keyword evidence="2 8" id="KW-0813">Transport</keyword>
<keyword evidence="10" id="KW-0732">Signal</keyword>
<feature type="domain" description="TonB-dependent receptor plug" evidence="12">
    <location>
        <begin position="119"/>
        <end position="228"/>
    </location>
</feature>
<gene>
    <name evidence="13" type="ORF">SAMN05660895_0973</name>
</gene>
<dbReference type="InterPro" id="IPR039426">
    <property type="entry name" value="TonB-dep_rcpt-like"/>
</dbReference>
<evidence type="ECO:0000256" key="1">
    <source>
        <dbReference type="ARBA" id="ARBA00004571"/>
    </source>
</evidence>
<dbReference type="Pfam" id="PF00593">
    <property type="entry name" value="TonB_dep_Rec_b-barrel"/>
    <property type="match status" value="1"/>
</dbReference>
<feature type="domain" description="TonB-dependent receptor-like beta-barrel" evidence="11">
    <location>
        <begin position="368"/>
        <end position="935"/>
    </location>
</feature>
<proteinExistence type="inferred from homology"/>
<evidence type="ECO:0000259" key="12">
    <source>
        <dbReference type="Pfam" id="PF07715"/>
    </source>
</evidence>
<feature type="signal peptide" evidence="10">
    <location>
        <begin position="1"/>
        <end position="25"/>
    </location>
</feature>
<dbReference type="InterPro" id="IPR036942">
    <property type="entry name" value="Beta-barrel_TonB_sf"/>
</dbReference>
<evidence type="ECO:0000256" key="2">
    <source>
        <dbReference type="ARBA" id="ARBA00022448"/>
    </source>
</evidence>
<evidence type="ECO:0000259" key="11">
    <source>
        <dbReference type="Pfam" id="PF00593"/>
    </source>
</evidence>
<dbReference type="EMBL" id="FPCJ01000001">
    <property type="protein sequence ID" value="SFV31083.1"/>
    <property type="molecule type" value="Genomic_DNA"/>
</dbReference>
<comment type="similarity">
    <text evidence="8 9">Belongs to the TonB-dependent receptor family.</text>
</comment>
<dbReference type="Pfam" id="PF07715">
    <property type="entry name" value="Plug"/>
    <property type="match status" value="1"/>
</dbReference>
<evidence type="ECO:0000313" key="14">
    <source>
        <dbReference type="Proteomes" id="UP000199537"/>
    </source>
</evidence>
<keyword evidence="5 9" id="KW-0798">TonB box</keyword>
<keyword evidence="7 8" id="KW-0998">Cell outer membrane</keyword>
<dbReference type="Gene3D" id="2.170.130.10">
    <property type="entry name" value="TonB-dependent receptor, plug domain"/>
    <property type="match status" value="1"/>
</dbReference>
<dbReference type="InterPro" id="IPR023996">
    <property type="entry name" value="TonB-dep_OMP_SusC/RagA"/>
</dbReference>
<dbReference type="SUPFAM" id="SSF56935">
    <property type="entry name" value="Porins"/>
    <property type="match status" value="1"/>
</dbReference>
<evidence type="ECO:0000256" key="10">
    <source>
        <dbReference type="SAM" id="SignalP"/>
    </source>
</evidence>
<keyword evidence="4 8" id="KW-0812">Transmembrane</keyword>
<dbReference type="GO" id="GO:0009279">
    <property type="term" value="C:cell outer membrane"/>
    <property type="evidence" value="ECO:0007669"/>
    <property type="project" value="UniProtKB-SubCell"/>
</dbReference>
<dbReference type="InterPro" id="IPR008969">
    <property type="entry name" value="CarboxyPept-like_regulatory"/>
</dbReference>
<dbReference type="SUPFAM" id="SSF49464">
    <property type="entry name" value="Carboxypeptidase regulatory domain-like"/>
    <property type="match status" value="1"/>
</dbReference>
<evidence type="ECO:0000256" key="9">
    <source>
        <dbReference type="RuleBase" id="RU003357"/>
    </source>
</evidence>
<evidence type="ECO:0000256" key="8">
    <source>
        <dbReference type="PROSITE-ProRule" id="PRU01360"/>
    </source>
</evidence>
<dbReference type="NCBIfam" id="TIGR04057">
    <property type="entry name" value="SusC_RagA_signa"/>
    <property type="match status" value="1"/>
</dbReference>
<organism evidence="13 14">
    <name type="scientific">Thermoflavifilum thermophilum</name>
    <dbReference type="NCBI Taxonomy" id="1393122"/>
    <lineage>
        <taxon>Bacteria</taxon>
        <taxon>Pseudomonadati</taxon>
        <taxon>Bacteroidota</taxon>
        <taxon>Chitinophagia</taxon>
        <taxon>Chitinophagales</taxon>
        <taxon>Chitinophagaceae</taxon>
        <taxon>Thermoflavifilum</taxon>
    </lineage>
</organism>
<accession>A0A1I7N920</accession>
<dbReference type="Gene3D" id="2.40.170.20">
    <property type="entry name" value="TonB-dependent receptor, beta-barrel domain"/>
    <property type="match status" value="1"/>
</dbReference>
<evidence type="ECO:0000256" key="4">
    <source>
        <dbReference type="ARBA" id="ARBA00022692"/>
    </source>
</evidence>
<evidence type="ECO:0000256" key="3">
    <source>
        <dbReference type="ARBA" id="ARBA00022452"/>
    </source>
</evidence>
<keyword evidence="6 8" id="KW-0472">Membrane</keyword>
<dbReference type="AlphaFoldDB" id="A0A1I7N920"/>
<reference evidence="14" key="1">
    <citation type="submission" date="2016-10" db="EMBL/GenBank/DDBJ databases">
        <authorList>
            <person name="Varghese N."/>
            <person name="Submissions S."/>
        </authorList>
    </citation>
    <scope>NUCLEOTIDE SEQUENCE [LARGE SCALE GENOMIC DNA]</scope>
    <source>
        <strain evidence="14">DSM 14807</strain>
    </source>
</reference>
<feature type="chain" id="PRO_5011522375" evidence="10">
    <location>
        <begin position="26"/>
        <end position="983"/>
    </location>
</feature>
<evidence type="ECO:0000313" key="13">
    <source>
        <dbReference type="EMBL" id="SFV31083.1"/>
    </source>
</evidence>
<dbReference type="Proteomes" id="UP000199537">
    <property type="component" value="Unassembled WGS sequence"/>
</dbReference>
<sequence>MHSRTFTRPWLATLFFLTLAQFAFSQARTISGRVVDAQSGSSMAGVTVRVKEVSGVGTTTNAQGVFQLNVPAEAKTLIFSFVGYQNQEVPITGNEINVSLKPGEALQEVVVVGYGTQRAQDVSAAISSISNKDFNKGIVTNPMQQIQGKVAGLVITQPGGDPNQNVIIRLRGQTSITGGQTPLIVVDGVPLDDPSQIANIPPGDIESYDVLKDASATAIYGSRGANGVIIINTKKGRAGQTSVTYNGYVGLDWQAKYYDLLTADEWRTATKQLGNYQASLDKGANTNWQKAITQTAFSHAHNLMVSGGTDKFTYSAAGNYINQQGIVINSGKTEVGLRFNAQQKALDDKLTLNYGLLTTRTNRKYVDYSIFTYVFSTPPTYPVYNPDGSYFGYFDFEQQNPVAQQMLQLNRGNENLNIYSAGADYELLKGLKLGMLGSLSYFNKQTDFFQPTLPGVGNINNGAKYAENRNSKKGNIHIEYTRTWNNVHHFDFTGVYEYNDFEYDNFRAAGQQYLVEENQDNALQNGNTAFNQISSYKEEYKLISFLGRVTYNYKGKYYIDASFRRDGSSKFGVNNRWGNFPAVSAAWRISEEGFMRNISWINDLKLKIGYGVTGNQDAITPYATQLLVGSIGRYYNPVNPAYAYPQSYAPTQNANPDLKWEERHGFNVGANFSLFNDRLGGDVNVFNDKTKSLLYNYTVPTPPFYVNTILANVGTLTNKGVEIALNGTIIKGSKFTWTANGQITFIKTRVTSLSGTYAGYKLSTDNIPGGYAEGRGLSSNPITFLKVGYSPYVFYLPHWEGVDANGNQLFDSAGVKIPNYGNATFRYIDPAPKFNYGLGSTLNYGNWSLNFFFRGVYGQKIFNNTLLDVEFIKRLPGNNVTKEALTNGIQDAAVASDHWLENASYLRLDNVSLSYSFKQVKGIGSIDVYLTANNVFVITPYRGLDPEIRNADTNEAYIDANYGSDGYYPRTRSVVFGVNVSFK</sequence>
<evidence type="ECO:0000256" key="6">
    <source>
        <dbReference type="ARBA" id="ARBA00023136"/>
    </source>
</evidence>
<evidence type="ECO:0000256" key="5">
    <source>
        <dbReference type="ARBA" id="ARBA00023077"/>
    </source>
</evidence>
<dbReference type="InterPro" id="IPR012910">
    <property type="entry name" value="Plug_dom"/>
</dbReference>
<dbReference type="Pfam" id="PF13715">
    <property type="entry name" value="CarbopepD_reg_2"/>
    <property type="match status" value="1"/>
</dbReference>
<dbReference type="InterPro" id="IPR037066">
    <property type="entry name" value="Plug_dom_sf"/>
</dbReference>
<dbReference type="InterPro" id="IPR023997">
    <property type="entry name" value="TonB-dep_OMP_SusC/RagA_CS"/>
</dbReference>
<comment type="subcellular location">
    <subcellularLocation>
        <location evidence="1 8">Cell outer membrane</location>
        <topology evidence="1 8">Multi-pass membrane protein</topology>
    </subcellularLocation>
</comment>
<protein>
    <submittedName>
        <fullName evidence="13">Iron complex outermembrane recepter protein</fullName>
    </submittedName>
</protein>
<dbReference type="STRING" id="1393122.SAMN05660895_0973"/>
<dbReference type="InterPro" id="IPR000531">
    <property type="entry name" value="Beta-barrel_TonB"/>
</dbReference>
<dbReference type="PROSITE" id="PS52016">
    <property type="entry name" value="TONB_DEPENDENT_REC_3"/>
    <property type="match status" value="1"/>
</dbReference>
<dbReference type="NCBIfam" id="TIGR04056">
    <property type="entry name" value="OMP_RagA_SusC"/>
    <property type="match status" value="1"/>
</dbReference>
<keyword evidence="14" id="KW-1185">Reference proteome</keyword>
<name>A0A1I7N920_9BACT</name>
<keyword evidence="3 8" id="KW-1134">Transmembrane beta strand</keyword>